<feature type="transmembrane region" description="Helical" evidence="9">
    <location>
        <begin position="89"/>
        <end position="108"/>
    </location>
</feature>
<organism evidence="12 13">
    <name type="scientific">Bradyrhizobium campsiandrae</name>
    <dbReference type="NCBI Taxonomy" id="1729892"/>
    <lineage>
        <taxon>Bacteria</taxon>
        <taxon>Pseudomonadati</taxon>
        <taxon>Pseudomonadota</taxon>
        <taxon>Alphaproteobacteria</taxon>
        <taxon>Hyphomicrobiales</taxon>
        <taxon>Nitrobacteraceae</taxon>
        <taxon>Bradyrhizobium</taxon>
    </lineage>
</organism>
<dbReference type="InterPro" id="IPR050681">
    <property type="entry name" value="CDF/SLC30A"/>
</dbReference>
<protein>
    <submittedName>
        <fullName evidence="12">Cation transporter</fullName>
    </submittedName>
</protein>
<dbReference type="Proteomes" id="UP000639516">
    <property type="component" value="Unassembled WGS sequence"/>
</dbReference>
<evidence type="ECO:0000256" key="1">
    <source>
        <dbReference type="ARBA" id="ARBA00004141"/>
    </source>
</evidence>
<gene>
    <name evidence="12" type="ORF">HA482_41195</name>
</gene>
<evidence type="ECO:0000313" key="13">
    <source>
        <dbReference type="Proteomes" id="UP000639516"/>
    </source>
</evidence>
<dbReference type="InterPro" id="IPR002524">
    <property type="entry name" value="Cation_efflux"/>
</dbReference>
<name>A0ABR7UKT8_9BRAD</name>
<dbReference type="InterPro" id="IPR027469">
    <property type="entry name" value="Cation_efflux_TMD_sf"/>
</dbReference>
<sequence length="303" mass="32197">MGEGHSHGGAIPSAAGRHRKPLYAALALTLTYMTAEIVGGIWTGSLALIADAAHMATDAGGLGLALFAIHFAQKAPTPQKTYGYLRTEILAALINAVVLLLLTIYILYEAYKRFLSPPEILGTPMLAVAAVGLIVNLVSMKLLSAGSSESLNVQGAYFEVLSDMLGSLGVIAAALIIMFTGWTLADPIIGAGIGLFIVPRTWKLLNQAVHILMEGVPAEIDLPLLEKALREIPGVTAVHDLHVWTITSGTDSLTGHLVVTDMQAAATVLKRAKAVLEEKFKIDHVTLQIEDEEIRAAEPALRV</sequence>
<dbReference type="RefSeq" id="WP_006022545.1">
    <property type="nucleotide sequence ID" value="NZ_JAANIH010000096.1"/>
</dbReference>
<dbReference type="Pfam" id="PF16916">
    <property type="entry name" value="ZT_dimer"/>
    <property type="match status" value="1"/>
</dbReference>
<evidence type="ECO:0000313" key="12">
    <source>
        <dbReference type="EMBL" id="MBC9984595.1"/>
    </source>
</evidence>
<keyword evidence="5" id="KW-0864">Zinc transport</keyword>
<evidence type="ECO:0000259" key="10">
    <source>
        <dbReference type="Pfam" id="PF01545"/>
    </source>
</evidence>
<dbReference type="NCBIfam" id="TIGR01297">
    <property type="entry name" value="CDF"/>
    <property type="match status" value="1"/>
</dbReference>
<comment type="caution">
    <text evidence="12">The sequence shown here is derived from an EMBL/GenBank/DDBJ whole genome shotgun (WGS) entry which is preliminary data.</text>
</comment>
<dbReference type="SUPFAM" id="SSF161111">
    <property type="entry name" value="Cation efflux protein transmembrane domain-like"/>
    <property type="match status" value="1"/>
</dbReference>
<proteinExistence type="inferred from homology"/>
<comment type="similarity">
    <text evidence="2">Belongs to the cation diffusion facilitator (CDF) transporter (TC 2.A.4) family. SLC30A subfamily.</text>
</comment>
<comment type="subcellular location">
    <subcellularLocation>
        <location evidence="1">Membrane</location>
        <topology evidence="1">Multi-pass membrane protein</topology>
    </subcellularLocation>
</comment>
<reference evidence="12 13" key="1">
    <citation type="journal article" date="2020" name="Arch. Microbiol.">
        <title>Bradyrhizobium campsiandrae sp. nov., a nitrogen-fixing bacterial strain isolated from a native leguminous tree from the Amazon adapted to flooded conditions.</title>
        <authorList>
            <person name="Cabral Michel D."/>
            <person name="Martins da Costa E."/>
            <person name="Azarias Guimaraes A."/>
            <person name="Soares de Carvalho T."/>
            <person name="Santos de Castro Caputo P."/>
            <person name="Willems A."/>
            <person name="de Souza Moreira F.M."/>
        </authorList>
    </citation>
    <scope>NUCLEOTIDE SEQUENCE [LARGE SCALE GENOMIC DNA]</scope>
    <source>
        <strain evidence="13">INPA 384B</strain>
    </source>
</reference>
<keyword evidence="6 9" id="KW-1133">Transmembrane helix</keyword>
<keyword evidence="8 9" id="KW-0472">Membrane</keyword>
<evidence type="ECO:0000256" key="9">
    <source>
        <dbReference type="SAM" id="Phobius"/>
    </source>
</evidence>
<dbReference type="InterPro" id="IPR058533">
    <property type="entry name" value="Cation_efflux_TM"/>
</dbReference>
<feature type="transmembrane region" description="Helical" evidence="9">
    <location>
        <begin position="48"/>
        <end position="69"/>
    </location>
</feature>
<evidence type="ECO:0000256" key="2">
    <source>
        <dbReference type="ARBA" id="ARBA00008873"/>
    </source>
</evidence>
<evidence type="ECO:0000256" key="3">
    <source>
        <dbReference type="ARBA" id="ARBA00022448"/>
    </source>
</evidence>
<dbReference type="PANTHER" id="PTHR11562:SF17">
    <property type="entry name" value="RE54080P-RELATED"/>
    <property type="match status" value="1"/>
</dbReference>
<dbReference type="InterPro" id="IPR027470">
    <property type="entry name" value="Cation_efflux_CTD"/>
</dbReference>
<dbReference type="InterPro" id="IPR036837">
    <property type="entry name" value="Cation_efflux_CTD_sf"/>
</dbReference>
<evidence type="ECO:0000256" key="4">
    <source>
        <dbReference type="ARBA" id="ARBA00022692"/>
    </source>
</evidence>
<keyword evidence="5" id="KW-0862">Zinc</keyword>
<keyword evidence="13" id="KW-1185">Reference proteome</keyword>
<feature type="transmembrane region" description="Helical" evidence="9">
    <location>
        <begin position="160"/>
        <end position="182"/>
    </location>
</feature>
<dbReference type="Gene3D" id="1.20.1510.10">
    <property type="entry name" value="Cation efflux protein transmembrane domain"/>
    <property type="match status" value="1"/>
</dbReference>
<evidence type="ECO:0000259" key="11">
    <source>
        <dbReference type="Pfam" id="PF16916"/>
    </source>
</evidence>
<keyword evidence="4 9" id="KW-0812">Transmembrane</keyword>
<feature type="transmembrane region" description="Helical" evidence="9">
    <location>
        <begin position="21"/>
        <end position="42"/>
    </location>
</feature>
<dbReference type="PANTHER" id="PTHR11562">
    <property type="entry name" value="CATION EFFLUX PROTEIN/ ZINC TRANSPORTER"/>
    <property type="match status" value="1"/>
</dbReference>
<keyword evidence="3" id="KW-0813">Transport</keyword>
<evidence type="ECO:0000256" key="7">
    <source>
        <dbReference type="ARBA" id="ARBA00023065"/>
    </source>
</evidence>
<evidence type="ECO:0000256" key="8">
    <source>
        <dbReference type="ARBA" id="ARBA00023136"/>
    </source>
</evidence>
<accession>A0ABR7UKT8</accession>
<evidence type="ECO:0000256" key="6">
    <source>
        <dbReference type="ARBA" id="ARBA00022989"/>
    </source>
</evidence>
<dbReference type="SUPFAM" id="SSF160240">
    <property type="entry name" value="Cation efflux protein cytoplasmic domain-like"/>
    <property type="match status" value="1"/>
</dbReference>
<feature type="transmembrane region" description="Helical" evidence="9">
    <location>
        <begin position="120"/>
        <end position="139"/>
    </location>
</feature>
<dbReference type="EMBL" id="JAATTO010000126">
    <property type="protein sequence ID" value="MBC9984595.1"/>
    <property type="molecule type" value="Genomic_DNA"/>
</dbReference>
<keyword evidence="7" id="KW-0406">Ion transport</keyword>
<evidence type="ECO:0000256" key="5">
    <source>
        <dbReference type="ARBA" id="ARBA00022906"/>
    </source>
</evidence>
<dbReference type="Pfam" id="PF01545">
    <property type="entry name" value="Cation_efflux"/>
    <property type="match status" value="1"/>
</dbReference>
<feature type="domain" description="Cation efflux protein cytoplasmic" evidence="11">
    <location>
        <begin position="219"/>
        <end position="291"/>
    </location>
</feature>
<feature type="domain" description="Cation efflux protein transmembrane" evidence="10">
    <location>
        <begin position="23"/>
        <end position="213"/>
    </location>
</feature>